<keyword evidence="7" id="KW-0067">ATP-binding</keyword>
<dbReference type="PROSITE" id="PS50989">
    <property type="entry name" value="COA_CT_CTER"/>
    <property type="match status" value="1"/>
</dbReference>
<comment type="pathway">
    <text evidence="1">Lipid metabolism; malonyl-CoA biosynthesis; malonyl-CoA from acetyl-CoA: step 1/1.</text>
</comment>
<evidence type="ECO:0000256" key="2">
    <source>
        <dbReference type="ARBA" id="ARBA00011883"/>
    </source>
</evidence>
<evidence type="ECO:0000256" key="1">
    <source>
        <dbReference type="ARBA" id="ARBA00004956"/>
    </source>
</evidence>
<evidence type="ECO:0000313" key="12">
    <source>
        <dbReference type="EMBL" id="ADL34011.1"/>
    </source>
</evidence>
<accession>E0S2P4</accession>
<dbReference type="AlphaFoldDB" id="E0S2P4"/>
<dbReference type="PANTHER" id="PTHR42853:SF3">
    <property type="entry name" value="ACETYL-COENZYME A CARBOXYLASE CARBOXYL TRANSFERASE SUBUNIT ALPHA, CHLOROPLASTIC"/>
    <property type="match status" value="1"/>
</dbReference>
<dbReference type="GO" id="GO:2001295">
    <property type="term" value="P:malonyl-CoA biosynthetic process"/>
    <property type="evidence" value="ECO:0007669"/>
    <property type="project" value="UniProtKB-UniPathway"/>
</dbReference>
<dbReference type="GO" id="GO:0009317">
    <property type="term" value="C:acetyl-CoA carboxylase complex"/>
    <property type="evidence" value="ECO:0007669"/>
    <property type="project" value="InterPro"/>
</dbReference>
<evidence type="ECO:0000256" key="7">
    <source>
        <dbReference type="ARBA" id="ARBA00022840"/>
    </source>
</evidence>
<name>E0S2P4_BUTPB</name>
<dbReference type="GO" id="GO:0005524">
    <property type="term" value="F:ATP binding"/>
    <property type="evidence" value="ECO:0007669"/>
    <property type="project" value="UniProtKB-KW"/>
</dbReference>
<evidence type="ECO:0000256" key="6">
    <source>
        <dbReference type="ARBA" id="ARBA00022832"/>
    </source>
</evidence>
<protein>
    <recommendedName>
        <fullName evidence="2">acetyl-CoA carboxytransferase</fullName>
        <ecNumber evidence="2">2.1.3.15</ecNumber>
    </recommendedName>
</protein>
<dbReference type="GO" id="GO:0006633">
    <property type="term" value="P:fatty acid biosynthetic process"/>
    <property type="evidence" value="ECO:0007669"/>
    <property type="project" value="UniProtKB-KW"/>
</dbReference>
<evidence type="ECO:0000259" key="11">
    <source>
        <dbReference type="PROSITE" id="PS50989"/>
    </source>
</evidence>
<keyword evidence="5" id="KW-0547">Nucleotide-binding</keyword>
<dbReference type="SUPFAM" id="SSF52096">
    <property type="entry name" value="ClpP/crotonase"/>
    <property type="match status" value="1"/>
</dbReference>
<dbReference type="Proteomes" id="UP000001299">
    <property type="component" value="Chromosome 1"/>
</dbReference>
<dbReference type="InterPro" id="IPR011763">
    <property type="entry name" value="COA_CT_C"/>
</dbReference>
<dbReference type="KEGG" id="bpb:bpr_I1273"/>
<dbReference type="Gene3D" id="3.90.226.10">
    <property type="entry name" value="2-enoyl-CoA Hydratase, Chain A, domain 1"/>
    <property type="match status" value="1"/>
</dbReference>
<evidence type="ECO:0000256" key="3">
    <source>
        <dbReference type="ARBA" id="ARBA00022516"/>
    </source>
</evidence>
<organism evidence="12 13">
    <name type="scientific">Butyrivibrio proteoclasticus (strain ATCC 51982 / DSM 14932 / B316)</name>
    <name type="common">Clostridium proteoclasticum</name>
    <dbReference type="NCBI Taxonomy" id="515622"/>
    <lineage>
        <taxon>Bacteria</taxon>
        <taxon>Bacillati</taxon>
        <taxon>Bacillota</taxon>
        <taxon>Clostridia</taxon>
        <taxon>Lachnospirales</taxon>
        <taxon>Lachnospiraceae</taxon>
        <taxon>Butyrivibrio</taxon>
    </lineage>
</organism>
<sequence>MTDIEIVRNARKEGRKTASDYIEGCFTDFCELSGDRYFGDDRAVIGGIAFLSDIPVTVIGIEKGKDTQGRIEHNFGSARPEGYRKALRLMKQAEKFHRPVICLVDTAGAFPDVESEERGQGRAIADNLYEMSTLQTPILSIVIGEGGSGGALALSHADRIWMLEDAYFSVVSLKAAQYPMENNG</sequence>
<dbReference type="PRINTS" id="PR01069">
    <property type="entry name" value="ACCCTRFRASEA"/>
</dbReference>
<keyword evidence="6" id="KW-0276">Fatty acid metabolism</keyword>
<keyword evidence="12" id="KW-0436">Ligase</keyword>
<evidence type="ECO:0000313" key="13">
    <source>
        <dbReference type="Proteomes" id="UP000001299"/>
    </source>
</evidence>
<keyword evidence="4 12" id="KW-0808">Transferase</keyword>
<dbReference type="STRING" id="515622.bpr_I1273"/>
<evidence type="ECO:0000256" key="10">
    <source>
        <dbReference type="ARBA" id="ARBA00049152"/>
    </source>
</evidence>
<dbReference type="GO" id="GO:0016743">
    <property type="term" value="F:carboxyl- or carbamoyltransferase activity"/>
    <property type="evidence" value="ECO:0007669"/>
    <property type="project" value="InterPro"/>
</dbReference>
<feature type="domain" description="CoA carboxyltransferase C-terminal" evidence="11">
    <location>
        <begin position="1"/>
        <end position="184"/>
    </location>
</feature>
<evidence type="ECO:0000256" key="8">
    <source>
        <dbReference type="ARBA" id="ARBA00023098"/>
    </source>
</evidence>
<dbReference type="UniPathway" id="UPA00655">
    <property type="reaction ID" value="UER00711"/>
</dbReference>
<keyword evidence="8" id="KW-0443">Lipid metabolism</keyword>
<keyword evidence="9" id="KW-0275">Fatty acid biosynthesis</keyword>
<gene>
    <name evidence="12" type="primary">accA</name>
    <name evidence="12" type="ordered locus">bpr_I1273</name>
</gene>
<proteinExistence type="predicted"/>
<dbReference type="EC" id="2.1.3.15" evidence="2"/>
<keyword evidence="3" id="KW-0444">Lipid biosynthesis</keyword>
<dbReference type="RefSeq" id="WP_013280665.1">
    <property type="nucleotide sequence ID" value="NC_014387.1"/>
</dbReference>
<comment type="catalytic activity">
    <reaction evidence="10">
        <text>N(6)-carboxybiotinyl-L-lysyl-[protein] + acetyl-CoA = N(6)-biotinyl-L-lysyl-[protein] + malonyl-CoA</text>
        <dbReference type="Rhea" id="RHEA:54728"/>
        <dbReference type="Rhea" id="RHEA-COMP:10505"/>
        <dbReference type="Rhea" id="RHEA-COMP:10506"/>
        <dbReference type="ChEBI" id="CHEBI:57288"/>
        <dbReference type="ChEBI" id="CHEBI:57384"/>
        <dbReference type="ChEBI" id="CHEBI:83144"/>
        <dbReference type="ChEBI" id="CHEBI:83145"/>
        <dbReference type="EC" id="2.1.3.15"/>
    </reaction>
</comment>
<evidence type="ECO:0000256" key="9">
    <source>
        <dbReference type="ARBA" id="ARBA00023160"/>
    </source>
</evidence>
<reference evidence="12 13" key="1">
    <citation type="journal article" date="2010" name="PLoS ONE">
        <title>The glycobiome of the rumen bacterium Butyrivibrio proteoclasticus B316(T) highlights adaptation to a polysaccharide-rich environment.</title>
        <authorList>
            <person name="Kelly W.J."/>
            <person name="Leahy S.C."/>
            <person name="Altermann E."/>
            <person name="Yeoman C.J."/>
            <person name="Dunne J.C."/>
            <person name="Kong Z."/>
            <person name="Pacheco D.M."/>
            <person name="Li D."/>
            <person name="Noel S.J."/>
            <person name="Moon C.D."/>
            <person name="Cookson A.L."/>
            <person name="Attwood G.T."/>
        </authorList>
    </citation>
    <scope>NUCLEOTIDE SEQUENCE [LARGE SCALE GENOMIC DNA]</scope>
    <source>
        <strain evidence="13">ATCC 51982 / DSM 14932 / B316</strain>
    </source>
</reference>
<dbReference type="InterPro" id="IPR029045">
    <property type="entry name" value="ClpP/crotonase-like_dom_sf"/>
</dbReference>
<dbReference type="Pfam" id="PF03255">
    <property type="entry name" value="ACCA"/>
    <property type="match status" value="1"/>
</dbReference>
<dbReference type="eggNOG" id="COG0825">
    <property type="taxonomic scope" value="Bacteria"/>
</dbReference>
<dbReference type="HOGENOM" id="CLU_015486_0_0_9"/>
<dbReference type="EMBL" id="CP001810">
    <property type="protein sequence ID" value="ADL34011.1"/>
    <property type="molecule type" value="Genomic_DNA"/>
</dbReference>
<keyword evidence="13" id="KW-1185">Reference proteome</keyword>
<evidence type="ECO:0000256" key="5">
    <source>
        <dbReference type="ARBA" id="ARBA00022741"/>
    </source>
</evidence>
<dbReference type="GO" id="GO:0003989">
    <property type="term" value="F:acetyl-CoA carboxylase activity"/>
    <property type="evidence" value="ECO:0007669"/>
    <property type="project" value="InterPro"/>
</dbReference>
<evidence type="ECO:0000256" key="4">
    <source>
        <dbReference type="ARBA" id="ARBA00022679"/>
    </source>
</evidence>
<dbReference type="PANTHER" id="PTHR42853">
    <property type="entry name" value="ACETYL-COENZYME A CARBOXYLASE CARBOXYL TRANSFERASE SUBUNIT ALPHA"/>
    <property type="match status" value="1"/>
</dbReference>
<dbReference type="InterPro" id="IPR001095">
    <property type="entry name" value="Acetyl_CoA_COase_a_su"/>
</dbReference>